<dbReference type="PANTHER" id="PTHR11767">
    <property type="entry name" value="INWARD RECTIFIER POTASSIUM CHANNEL"/>
    <property type="match status" value="1"/>
</dbReference>
<keyword evidence="14" id="KW-1185">Reference proteome</keyword>
<feature type="domain" description="Inward rectifier potassium channel C-terminal" evidence="12">
    <location>
        <begin position="1"/>
        <end position="98"/>
    </location>
</feature>
<dbReference type="InterPro" id="IPR041647">
    <property type="entry name" value="IRK_C"/>
</dbReference>
<dbReference type="InterPro" id="IPR014756">
    <property type="entry name" value="Ig_E-set"/>
</dbReference>
<dbReference type="PRINTS" id="PR01320">
    <property type="entry name" value="KIRCHANNEL"/>
</dbReference>
<dbReference type="EMBL" id="DS473851">
    <property type="protein sequence ID" value="EDO27116.1"/>
    <property type="molecule type" value="Genomic_DNA"/>
</dbReference>
<keyword evidence="10 11" id="KW-0407">Ion channel</keyword>
<dbReference type="STRING" id="45351.A7TA55"/>
<keyword evidence="5 11" id="KW-0851">Voltage-gated channel</keyword>
<dbReference type="eggNOG" id="KOG3827">
    <property type="taxonomic scope" value="Eukaryota"/>
</dbReference>
<evidence type="ECO:0000256" key="3">
    <source>
        <dbReference type="ARBA" id="ARBA00022538"/>
    </source>
</evidence>
<feature type="non-terminal residue" evidence="13">
    <location>
        <position position="1"/>
    </location>
</feature>
<evidence type="ECO:0000256" key="11">
    <source>
        <dbReference type="RuleBase" id="RU003822"/>
    </source>
</evidence>
<name>A7TA55_NEMVE</name>
<keyword evidence="2 11" id="KW-0813">Transport</keyword>
<keyword evidence="3 11" id="KW-0633">Potassium transport</keyword>
<dbReference type="GO" id="GO:0034702">
    <property type="term" value="C:monoatomic ion channel complex"/>
    <property type="evidence" value="ECO:0007669"/>
    <property type="project" value="UniProtKB-KW"/>
</dbReference>
<dbReference type="InterPro" id="IPR013518">
    <property type="entry name" value="K_chnl_inward-rec_Kir_cyto"/>
</dbReference>
<sequence>PAIVVHEINDESPFYNVSADNLLRLDFEVVLILEGIVESTGMTTQARTSYIADEIHWGHNFTELVTYDCFKNGAYHIDFSRFHDTYPVDTPRCSARELN</sequence>
<organism evidence="13 14">
    <name type="scientific">Nematostella vectensis</name>
    <name type="common">Starlet sea anemone</name>
    <dbReference type="NCBI Taxonomy" id="45351"/>
    <lineage>
        <taxon>Eukaryota</taxon>
        <taxon>Metazoa</taxon>
        <taxon>Cnidaria</taxon>
        <taxon>Anthozoa</taxon>
        <taxon>Hexacorallia</taxon>
        <taxon>Actiniaria</taxon>
        <taxon>Edwardsiidae</taxon>
        <taxon>Nematostella</taxon>
    </lineage>
</organism>
<feature type="non-terminal residue" evidence="13">
    <location>
        <position position="99"/>
    </location>
</feature>
<dbReference type="HOGENOM" id="CLU_022738_3_0_1"/>
<keyword evidence="7" id="KW-1133">Transmembrane helix</keyword>
<gene>
    <name evidence="13" type="ORF">NEMVEDRAFT_v1g48661</name>
</gene>
<evidence type="ECO:0000256" key="8">
    <source>
        <dbReference type="ARBA" id="ARBA00023065"/>
    </source>
</evidence>
<dbReference type="Gene3D" id="2.60.40.1400">
    <property type="entry name" value="G protein-activated inward rectifier potassium channel 1"/>
    <property type="match status" value="1"/>
</dbReference>
<protein>
    <recommendedName>
        <fullName evidence="12">Inward rectifier potassium channel C-terminal domain-containing protein</fullName>
    </recommendedName>
</protein>
<reference evidence="13 14" key="1">
    <citation type="journal article" date="2007" name="Science">
        <title>Sea anemone genome reveals ancestral eumetazoan gene repertoire and genomic organization.</title>
        <authorList>
            <person name="Putnam N.H."/>
            <person name="Srivastava M."/>
            <person name="Hellsten U."/>
            <person name="Dirks B."/>
            <person name="Chapman J."/>
            <person name="Salamov A."/>
            <person name="Terry A."/>
            <person name="Shapiro H."/>
            <person name="Lindquist E."/>
            <person name="Kapitonov V.V."/>
            <person name="Jurka J."/>
            <person name="Genikhovich G."/>
            <person name="Grigoriev I.V."/>
            <person name="Lucas S.M."/>
            <person name="Steele R.E."/>
            <person name="Finnerty J.R."/>
            <person name="Technau U."/>
            <person name="Martindale M.Q."/>
            <person name="Rokhsar D.S."/>
        </authorList>
    </citation>
    <scope>NUCLEOTIDE SEQUENCE [LARGE SCALE GENOMIC DNA]</scope>
    <source>
        <strain evidence="14">CH2 X CH6</strain>
    </source>
</reference>
<evidence type="ECO:0000256" key="2">
    <source>
        <dbReference type="ARBA" id="ARBA00022448"/>
    </source>
</evidence>
<evidence type="ECO:0000256" key="5">
    <source>
        <dbReference type="ARBA" id="ARBA00022882"/>
    </source>
</evidence>
<dbReference type="GO" id="GO:0005242">
    <property type="term" value="F:inward rectifier potassium channel activity"/>
    <property type="evidence" value="ECO:0007669"/>
    <property type="project" value="InterPro"/>
</dbReference>
<dbReference type="PANTHER" id="PTHR11767:SF102">
    <property type="entry name" value="INWARDLY RECTIFYING POTASSIUM CHANNEL 1, ISOFORM F"/>
    <property type="match status" value="1"/>
</dbReference>
<dbReference type="InterPro" id="IPR016449">
    <property type="entry name" value="K_chnl_inward-rec_Kir"/>
</dbReference>
<dbReference type="Proteomes" id="UP000001593">
    <property type="component" value="Unassembled WGS sequence"/>
</dbReference>
<evidence type="ECO:0000313" key="14">
    <source>
        <dbReference type="Proteomes" id="UP000001593"/>
    </source>
</evidence>
<comment type="subcellular location">
    <subcellularLocation>
        <location evidence="1 11">Membrane</location>
        <topology evidence="1 11">Multi-pass membrane protein</topology>
    </subcellularLocation>
</comment>
<dbReference type="SUPFAM" id="SSF81296">
    <property type="entry name" value="E set domains"/>
    <property type="match status" value="1"/>
</dbReference>
<evidence type="ECO:0000256" key="9">
    <source>
        <dbReference type="ARBA" id="ARBA00023136"/>
    </source>
</evidence>
<accession>A7TA55</accession>
<dbReference type="PhylomeDB" id="A7TA55"/>
<keyword evidence="4 11" id="KW-0812">Transmembrane</keyword>
<evidence type="ECO:0000256" key="4">
    <source>
        <dbReference type="ARBA" id="ARBA00022692"/>
    </source>
</evidence>
<keyword evidence="6 11" id="KW-0630">Potassium</keyword>
<evidence type="ECO:0000256" key="1">
    <source>
        <dbReference type="ARBA" id="ARBA00004141"/>
    </source>
</evidence>
<dbReference type="InParanoid" id="A7TA55"/>
<comment type="similarity">
    <text evidence="11">Belongs to the inward rectifier-type potassium channel (TC 1.A.2.1) family.</text>
</comment>
<evidence type="ECO:0000256" key="10">
    <source>
        <dbReference type="ARBA" id="ARBA00023303"/>
    </source>
</evidence>
<proteinExistence type="inferred from homology"/>
<dbReference type="AlphaFoldDB" id="A7TA55"/>
<evidence type="ECO:0000256" key="7">
    <source>
        <dbReference type="ARBA" id="ARBA00022989"/>
    </source>
</evidence>
<evidence type="ECO:0000256" key="6">
    <source>
        <dbReference type="ARBA" id="ARBA00022958"/>
    </source>
</evidence>
<evidence type="ECO:0000313" key="13">
    <source>
        <dbReference type="EMBL" id="EDO27116.1"/>
    </source>
</evidence>
<dbReference type="Pfam" id="PF17655">
    <property type="entry name" value="IRK_C"/>
    <property type="match status" value="1"/>
</dbReference>
<keyword evidence="8 11" id="KW-0406">Ion transport</keyword>
<keyword evidence="9" id="KW-0472">Membrane</keyword>
<evidence type="ECO:0000259" key="12">
    <source>
        <dbReference type="Pfam" id="PF17655"/>
    </source>
</evidence>